<dbReference type="InterPro" id="IPR047324">
    <property type="entry name" value="LbH_gamma_CA-like"/>
</dbReference>
<dbReference type="PROSITE" id="PS00101">
    <property type="entry name" value="HEXAPEP_TRANSFERASES"/>
    <property type="match status" value="1"/>
</dbReference>
<dbReference type="RefSeq" id="WP_152948372.1">
    <property type="nucleotide sequence ID" value="NZ_WHYR01000079.1"/>
</dbReference>
<name>A0A6N7IV14_9FIRM</name>
<dbReference type="GO" id="GO:0016740">
    <property type="term" value="F:transferase activity"/>
    <property type="evidence" value="ECO:0007669"/>
    <property type="project" value="UniProtKB-KW"/>
</dbReference>
<evidence type="ECO:0000256" key="1">
    <source>
        <dbReference type="ARBA" id="ARBA00022679"/>
    </source>
</evidence>
<keyword evidence="2" id="KW-0677">Repeat</keyword>
<gene>
    <name evidence="3" type="ORF">GFC01_17005</name>
</gene>
<dbReference type="EMBL" id="WHYR01000079">
    <property type="protein sequence ID" value="MQL53924.1"/>
    <property type="molecule type" value="Genomic_DNA"/>
</dbReference>
<protein>
    <submittedName>
        <fullName evidence="3">Gamma carbonic anhydrase family protein</fullName>
    </submittedName>
</protein>
<dbReference type="PANTHER" id="PTHR13061">
    <property type="entry name" value="DYNACTIN SUBUNIT P25"/>
    <property type="match status" value="1"/>
</dbReference>
<dbReference type="CDD" id="cd04645">
    <property type="entry name" value="LbH_gamma_CA_like"/>
    <property type="match status" value="1"/>
</dbReference>
<organism evidence="3 4">
    <name type="scientific">Desulfofundulus thermobenzoicus</name>
    <dbReference type="NCBI Taxonomy" id="29376"/>
    <lineage>
        <taxon>Bacteria</taxon>
        <taxon>Bacillati</taxon>
        <taxon>Bacillota</taxon>
        <taxon>Clostridia</taxon>
        <taxon>Eubacteriales</taxon>
        <taxon>Peptococcaceae</taxon>
        <taxon>Desulfofundulus</taxon>
    </lineage>
</organism>
<dbReference type="PANTHER" id="PTHR13061:SF29">
    <property type="entry name" value="GAMMA CARBONIC ANHYDRASE-LIKE 1, MITOCHONDRIAL-RELATED"/>
    <property type="match status" value="1"/>
</dbReference>
<dbReference type="InterPro" id="IPR018357">
    <property type="entry name" value="Hexapep_transf_CS"/>
</dbReference>
<dbReference type="InterPro" id="IPR050484">
    <property type="entry name" value="Transf_Hexapept/Carb_Anhydrase"/>
</dbReference>
<dbReference type="SUPFAM" id="SSF51161">
    <property type="entry name" value="Trimeric LpxA-like enzymes"/>
    <property type="match status" value="1"/>
</dbReference>
<keyword evidence="4" id="KW-1185">Reference proteome</keyword>
<proteinExistence type="predicted"/>
<keyword evidence="1" id="KW-0808">Transferase</keyword>
<dbReference type="AlphaFoldDB" id="A0A6N7IV14"/>
<dbReference type="InterPro" id="IPR001451">
    <property type="entry name" value="Hexapep"/>
</dbReference>
<evidence type="ECO:0000256" key="2">
    <source>
        <dbReference type="ARBA" id="ARBA00022737"/>
    </source>
</evidence>
<sequence>MNILPFNHERPRLAEDVFVAPGAQIIGRVEIGPGSSVWFNTVIRGDADRVIIGAYTNIQDCCVLHEDPGFPLVVGDRVTVGHRAVLHGCTVGEGALIGMGAVILNGARIGAGAVVGAGALVVEGLEIPAGYLALGCPARVIRQLSREEIEKFQTMADIYRRRAQKYRQEMGASSS</sequence>
<evidence type="ECO:0000313" key="4">
    <source>
        <dbReference type="Proteomes" id="UP000441717"/>
    </source>
</evidence>
<dbReference type="OrthoDB" id="9803036at2"/>
<dbReference type="InterPro" id="IPR011004">
    <property type="entry name" value="Trimer_LpxA-like_sf"/>
</dbReference>
<evidence type="ECO:0000313" key="3">
    <source>
        <dbReference type="EMBL" id="MQL53924.1"/>
    </source>
</evidence>
<dbReference type="Gene3D" id="2.160.10.10">
    <property type="entry name" value="Hexapeptide repeat proteins"/>
    <property type="match status" value="1"/>
</dbReference>
<dbReference type="Pfam" id="PF00132">
    <property type="entry name" value="Hexapep"/>
    <property type="match status" value="2"/>
</dbReference>
<comment type="caution">
    <text evidence="3">The sequence shown here is derived from an EMBL/GenBank/DDBJ whole genome shotgun (WGS) entry which is preliminary data.</text>
</comment>
<accession>A0A6N7IV14</accession>
<reference evidence="3 4" key="1">
    <citation type="submission" date="2019-10" db="EMBL/GenBank/DDBJ databases">
        <title>Comparative genomics of sulfur disproportionating microorganisms.</title>
        <authorList>
            <person name="Ward L.M."/>
            <person name="Bertran E."/>
            <person name="Johnston D."/>
        </authorList>
    </citation>
    <scope>NUCLEOTIDE SEQUENCE [LARGE SCALE GENOMIC DNA]</scope>
    <source>
        <strain evidence="3 4">DSM 14055</strain>
    </source>
</reference>
<dbReference type="Proteomes" id="UP000441717">
    <property type="component" value="Unassembled WGS sequence"/>
</dbReference>